<protein>
    <submittedName>
        <fullName evidence="1">Uncharacterized protein</fullName>
    </submittedName>
</protein>
<organism evidence="1 2">
    <name type="scientific">Ceutorhynchus assimilis</name>
    <name type="common">cabbage seed weevil</name>
    <dbReference type="NCBI Taxonomy" id="467358"/>
    <lineage>
        <taxon>Eukaryota</taxon>
        <taxon>Metazoa</taxon>
        <taxon>Ecdysozoa</taxon>
        <taxon>Arthropoda</taxon>
        <taxon>Hexapoda</taxon>
        <taxon>Insecta</taxon>
        <taxon>Pterygota</taxon>
        <taxon>Neoptera</taxon>
        <taxon>Endopterygota</taxon>
        <taxon>Coleoptera</taxon>
        <taxon>Polyphaga</taxon>
        <taxon>Cucujiformia</taxon>
        <taxon>Curculionidae</taxon>
        <taxon>Ceutorhynchinae</taxon>
        <taxon>Ceutorhynchus</taxon>
    </lineage>
</organism>
<sequence>MCWFFNCKGEIVIDSLVRVPSDQSLVLYDANKNDQYDEENEITAKRPRLSKQLPLQQASISRQLQELKIKVYSDLEYRSSNDDWSIVIDRDMFTVKGKSLIEQLTMKFNAALASDRFYCISLRRFSNVVVQKGHCALQRPKRAFVIKTDKQESVDECLSPNEDQQNIVREIENVLDCLSTTGSNAGSNANSYTRSKVILVNSVAGSGKTTTLHFLRHRKILYLATSKKLVAEGSEYGVEAQTICKFFMKVFGWRFDENVEAVEELTSGDSWEKSFEDNHHNGIKERYDIIFIDEVSLIQSTLLRELTRIAGRHTLVVTLVGDVNQLSAIGADEHDLYKCLSYVDRVFFIKQHMRSKCDPRLTGLLRQFEAGDAVNYDTLKTLQKSKIGLRQLFNYDGSFREFRFISKNNSNVVLLNMACIREQISRPTPVSFRHDCRGNYYYEMFDFNYCSSDLKEYEFSPVCVRCQRNYLRCRFLPCGHGPCCIYCSPNVRYCRVCKCPISFKINVTESLGNALRK</sequence>
<name>A0A9N9MYD5_9CUCU</name>
<accession>A0A9N9MYD5</accession>
<dbReference type="AlphaFoldDB" id="A0A9N9MYD5"/>
<evidence type="ECO:0000313" key="2">
    <source>
        <dbReference type="Proteomes" id="UP001152799"/>
    </source>
</evidence>
<dbReference type="InterPro" id="IPR027417">
    <property type="entry name" value="P-loop_NTPase"/>
</dbReference>
<dbReference type="SUPFAM" id="SSF52540">
    <property type="entry name" value="P-loop containing nucleoside triphosphate hydrolases"/>
    <property type="match status" value="1"/>
</dbReference>
<dbReference type="EMBL" id="OU892285">
    <property type="protein sequence ID" value="CAG9773357.1"/>
    <property type="molecule type" value="Genomic_DNA"/>
</dbReference>
<dbReference type="Pfam" id="PF13604">
    <property type="entry name" value="AAA_30"/>
    <property type="match status" value="1"/>
</dbReference>
<evidence type="ECO:0000313" key="1">
    <source>
        <dbReference type="EMBL" id="CAG9773357.1"/>
    </source>
</evidence>
<gene>
    <name evidence="1" type="ORF">CEUTPL_LOCUS13748</name>
</gene>
<keyword evidence="2" id="KW-1185">Reference proteome</keyword>
<dbReference type="Gene3D" id="3.40.50.300">
    <property type="entry name" value="P-loop containing nucleotide triphosphate hydrolases"/>
    <property type="match status" value="1"/>
</dbReference>
<reference evidence="1" key="1">
    <citation type="submission" date="2022-01" db="EMBL/GenBank/DDBJ databases">
        <authorList>
            <person name="King R."/>
        </authorList>
    </citation>
    <scope>NUCLEOTIDE SEQUENCE</scope>
</reference>
<proteinExistence type="predicted"/>
<dbReference type="Proteomes" id="UP001152799">
    <property type="component" value="Chromosome 9"/>
</dbReference>